<feature type="region of interest" description="Disordered" evidence="1">
    <location>
        <begin position="419"/>
        <end position="447"/>
    </location>
</feature>
<keyword evidence="3" id="KW-1185">Reference proteome</keyword>
<comment type="caution">
    <text evidence="2">The sequence shown here is derived from an EMBL/GenBank/DDBJ whole genome shotgun (WGS) entry which is preliminary data.</text>
</comment>
<reference evidence="2" key="1">
    <citation type="submission" date="2023-07" db="EMBL/GenBank/DDBJ databases">
        <authorList>
            <consortium name="AG Swart"/>
            <person name="Singh M."/>
            <person name="Singh A."/>
            <person name="Seah K."/>
            <person name="Emmerich C."/>
        </authorList>
    </citation>
    <scope>NUCLEOTIDE SEQUENCE</scope>
    <source>
        <strain evidence="2">DP1</strain>
    </source>
</reference>
<dbReference type="AlphaFoldDB" id="A0AAD1U4N2"/>
<organism evidence="2 3">
    <name type="scientific">Euplotes crassus</name>
    <dbReference type="NCBI Taxonomy" id="5936"/>
    <lineage>
        <taxon>Eukaryota</taxon>
        <taxon>Sar</taxon>
        <taxon>Alveolata</taxon>
        <taxon>Ciliophora</taxon>
        <taxon>Intramacronucleata</taxon>
        <taxon>Spirotrichea</taxon>
        <taxon>Hypotrichia</taxon>
        <taxon>Euplotida</taxon>
        <taxon>Euplotidae</taxon>
        <taxon>Moneuplotes</taxon>
    </lineage>
</organism>
<evidence type="ECO:0000313" key="3">
    <source>
        <dbReference type="Proteomes" id="UP001295684"/>
    </source>
</evidence>
<accession>A0AAD1U4N2</accession>
<evidence type="ECO:0000256" key="1">
    <source>
        <dbReference type="SAM" id="MobiDB-lite"/>
    </source>
</evidence>
<dbReference type="Proteomes" id="UP001295684">
    <property type="component" value="Unassembled WGS sequence"/>
</dbReference>
<gene>
    <name evidence="2" type="ORF">ECRASSUSDP1_LOCUS1442</name>
</gene>
<evidence type="ECO:0000313" key="2">
    <source>
        <dbReference type="EMBL" id="CAI2360144.1"/>
    </source>
</evidence>
<feature type="compositionally biased region" description="Polar residues" evidence="1">
    <location>
        <begin position="430"/>
        <end position="447"/>
    </location>
</feature>
<protein>
    <submittedName>
        <fullName evidence="2">Uncharacterized protein</fullName>
    </submittedName>
</protein>
<dbReference type="EMBL" id="CAMPGE010001364">
    <property type="protein sequence ID" value="CAI2360144.1"/>
    <property type="molecule type" value="Genomic_DNA"/>
</dbReference>
<name>A0AAD1U4N2_EUPCR</name>
<sequence length="576" mass="65777">MKRNESKPSEFISHMQQWLKKADAEVLTSQIREEKLKKVIPDYSKRNLKIKRKSNCSTDTQNNPLFYSLKDIPERGKKKMRITQPIFHSKKKFSNLMSKRNSMASSKMPKETTTVITDDVIDSSNFMTPVGIFEPNSQIWNMQKTDHFRNVHTSNSIPKYALQPPQNPDLPTSSLLTNQALQTTLTNYPSLTFAKPRVCFSQKVPRSKSQKTLSRLEAKETEHKFIKNKNIITRMVNRTFMKLKRQQELESMRKRVQTQRQINRESMMRANGGWENGGYSRLLQSKLYKIDSRAFVNGDGLSDTPGVEIFDNQEIRKASTHASCVVSHDNSPTRINGVLDNKTSFHPDNLKNKLEIIQKVKDKAKEEIKKDKILVKVKSDAKIEGSIMPHKNICTSPVSQQSTNTLNSMKNSFTLKRNLKTSRESHHSKSSLQNPLSSTDALKNKTFNKTTKAEITAMLAARNRPRNESLIPSQKDIISSTGIASTESNFPLTKGKYNFGKKLKKLGSSPKKVPLTQRVQKVNRPPDFLKKQALISQCDFNFGQIPIEMTPAMKIQLDELKEKILEDNPNPPPFKL</sequence>
<proteinExistence type="predicted"/>